<comment type="caution">
    <text evidence="6">The sequence shown here is derived from an EMBL/GenBank/DDBJ whole genome shotgun (WGS) entry which is preliminary data.</text>
</comment>
<dbReference type="RefSeq" id="WP_307600464.1">
    <property type="nucleotide sequence ID" value="NZ_JAUSRD010000008.1"/>
</dbReference>
<sequence>MTEHQLPPLNALRAFEATARHLSVKNAADELCVTPGAVSQLIKTLEVHLGIPLFRRVNRGIFLTDAGQAYLPPVRNAFRQISDATRRVAVPEDTGILTVSATPFFASAWLVPRLKGFQDAHPDIDLQLVSSSALADFSRDGVDVAIRHGLGRYPGLSSQRVLTVEIVPVAAPALVKRLGMPETPAGLMRWPRVNDAERKAWALWFQAQGIENTGATRGPSFDDSGLLLKAVLAGHGAALLPAAVVADDLAQGRLVQLSDVTWLEDFAYYLVYPENSHDRPKVAAFRGWILGEASKKVARPRKKAPVKAARFPAGS</sequence>
<dbReference type="GO" id="GO:0043565">
    <property type="term" value="F:sequence-specific DNA binding"/>
    <property type="evidence" value="ECO:0007669"/>
    <property type="project" value="TreeGrafter"/>
</dbReference>
<dbReference type="NCBIfam" id="NF008352">
    <property type="entry name" value="PRK11139.1"/>
    <property type="match status" value="1"/>
</dbReference>
<dbReference type="EMBL" id="JAUSRD010000008">
    <property type="protein sequence ID" value="MDP9894401.1"/>
    <property type="molecule type" value="Genomic_DNA"/>
</dbReference>
<dbReference type="Pfam" id="PF00126">
    <property type="entry name" value="HTH_1"/>
    <property type="match status" value="1"/>
</dbReference>
<feature type="domain" description="HTH lysR-type" evidence="5">
    <location>
        <begin position="7"/>
        <end position="64"/>
    </location>
</feature>
<evidence type="ECO:0000256" key="2">
    <source>
        <dbReference type="ARBA" id="ARBA00023015"/>
    </source>
</evidence>
<dbReference type="Gene3D" id="3.40.190.10">
    <property type="entry name" value="Periplasmic binding protein-like II"/>
    <property type="match status" value="2"/>
</dbReference>
<reference evidence="6" key="1">
    <citation type="submission" date="2023-07" db="EMBL/GenBank/DDBJ databases">
        <title>Sorghum-associated microbial communities from plants grown in Nebraska, USA.</title>
        <authorList>
            <person name="Schachtman D."/>
        </authorList>
    </citation>
    <scope>NUCLEOTIDE SEQUENCE</scope>
    <source>
        <strain evidence="6">DS3754</strain>
    </source>
</reference>
<evidence type="ECO:0000256" key="4">
    <source>
        <dbReference type="ARBA" id="ARBA00023163"/>
    </source>
</evidence>
<dbReference type="FunFam" id="1.10.10.10:FF:000038">
    <property type="entry name" value="Glycine cleavage system transcriptional activator"/>
    <property type="match status" value="1"/>
</dbReference>
<organism evidence="6 7">
    <name type="scientific">Variovorax boronicumulans</name>
    <dbReference type="NCBI Taxonomy" id="436515"/>
    <lineage>
        <taxon>Bacteria</taxon>
        <taxon>Pseudomonadati</taxon>
        <taxon>Pseudomonadota</taxon>
        <taxon>Betaproteobacteria</taxon>
        <taxon>Burkholderiales</taxon>
        <taxon>Comamonadaceae</taxon>
        <taxon>Variovorax</taxon>
    </lineage>
</organism>
<dbReference type="InterPro" id="IPR036390">
    <property type="entry name" value="WH_DNA-bd_sf"/>
</dbReference>
<evidence type="ECO:0000256" key="1">
    <source>
        <dbReference type="ARBA" id="ARBA00009437"/>
    </source>
</evidence>
<keyword evidence="2" id="KW-0805">Transcription regulation</keyword>
<evidence type="ECO:0000256" key="3">
    <source>
        <dbReference type="ARBA" id="ARBA00023125"/>
    </source>
</evidence>
<keyword evidence="3" id="KW-0238">DNA-binding</keyword>
<accession>A0AAW8D3G0</accession>
<dbReference type="InterPro" id="IPR000847">
    <property type="entry name" value="LysR_HTH_N"/>
</dbReference>
<evidence type="ECO:0000313" key="6">
    <source>
        <dbReference type="EMBL" id="MDP9894401.1"/>
    </source>
</evidence>
<dbReference type="PANTHER" id="PTHR30537">
    <property type="entry name" value="HTH-TYPE TRANSCRIPTIONAL REGULATOR"/>
    <property type="match status" value="1"/>
</dbReference>
<proteinExistence type="inferred from homology"/>
<dbReference type="GO" id="GO:0006351">
    <property type="term" value="P:DNA-templated transcription"/>
    <property type="evidence" value="ECO:0007669"/>
    <property type="project" value="TreeGrafter"/>
</dbReference>
<evidence type="ECO:0000313" key="7">
    <source>
        <dbReference type="Proteomes" id="UP001242045"/>
    </source>
</evidence>
<dbReference type="Pfam" id="PF03466">
    <property type="entry name" value="LysR_substrate"/>
    <property type="match status" value="1"/>
</dbReference>
<gene>
    <name evidence="6" type="ORF">J2W31_003525</name>
</gene>
<evidence type="ECO:0000259" key="5">
    <source>
        <dbReference type="PROSITE" id="PS50931"/>
    </source>
</evidence>
<dbReference type="Proteomes" id="UP001242045">
    <property type="component" value="Unassembled WGS sequence"/>
</dbReference>
<dbReference type="CDD" id="cd08432">
    <property type="entry name" value="PBP2_GcdR_TrpI_HvrB_AmpR_like"/>
    <property type="match status" value="1"/>
</dbReference>
<dbReference type="PANTHER" id="PTHR30537:SF26">
    <property type="entry name" value="GLYCINE CLEAVAGE SYSTEM TRANSCRIPTIONAL ACTIVATOR"/>
    <property type="match status" value="1"/>
</dbReference>
<name>A0AAW8D3G0_9BURK</name>
<dbReference type="InterPro" id="IPR005119">
    <property type="entry name" value="LysR_subst-bd"/>
</dbReference>
<protein>
    <submittedName>
        <fullName evidence="6">LysR family glycine cleavage system transcriptional activator</fullName>
    </submittedName>
</protein>
<dbReference type="GO" id="GO:0003700">
    <property type="term" value="F:DNA-binding transcription factor activity"/>
    <property type="evidence" value="ECO:0007669"/>
    <property type="project" value="InterPro"/>
</dbReference>
<dbReference type="Gene3D" id="1.10.10.10">
    <property type="entry name" value="Winged helix-like DNA-binding domain superfamily/Winged helix DNA-binding domain"/>
    <property type="match status" value="1"/>
</dbReference>
<dbReference type="SUPFAM" id="SSF46785">
    <property type="entry name" value="Winged helix' DNA-binding domain"/>
    <property type="match status" value="1"/>
</dbReference>
<dbReference type="AlphaFoldDB" id="A0AAW8D3G0"/>
<dbReference type="InterPro" id="IPR036388">
    <property type="entry name" value="WH-like_DNA-bd_sf"/>
</dbReference>
<comment type="similarity">
    <text evidence="1">Belongs to the LysR transcriptional regulatory family.</text>
</comment>
<keyword evidence="4" id="KW-0804">Transcription</keyword>
<dbReference type="PROSITE" id="PS50931">
    <property type="entry name" value="HTH_LYSR"/>
    <property type="match status" value="1"/>
</dbReference>
<dbReference type="InterPro" id="IPR058163">
    <property type="entry name" value="LysR-type_TF_proteobact-type"/>
</dbReference>
<dbReference type="SUPFAM" id="SSF53850">
    <property type="entry name" value="Periplasmic binding protein-like II"/>
    <property type="match status" value="1"/>
</dbReference>